<proteinExistence type="predicted"/>
<evidence type="ECO:0008006" key="3">
    <source>
        <dbReference type="Google" id="ProtNLM"/>
    </source>
</evidence>
<dbReference type="EMBL" id="QTNY01000002">
    <property type="protein sequence ID" value="RQP83474.1"/>
    <property type="molecule type" value="Genomic_DNA"/>
</dbReference>
<dbReference type="Proteomes" id="UP000273734">
    <property type="component" value="Unassembled WGS sequence"/>
</dbReference>
<evidence type="ECO:0000313" key="2">
    <source>
        <dbReference type="Proteomes" id="UP000273734"/>
    </source>
</evidence>
<sequence>MQNGQGKSMVRLGDKADHGGSVIECADDLRHKGMGVALEGHRVRCPQCGATVIGM</sequence>
<dbReference type="RefSeq" id="WP_124515956.1">
    <property type="nucleotide sequence ID" value="NZ_NQMX01000011.1"/>
</dbReference>
<comment type="caution">
    <text evidence="1">The sequence shown here is derived from an EMBL/GenBank/DDBJ whole genome shotgun (WGS) entry which is preliminary data.</text>
</comment>
<reference evidence="1 2" key="1">
    <citation type="submission" date="2018-08" db="EMBL/GenBank/DDBJ databases">
        <title>Comparative analysis of Burkholderia isolates from Puerto Rico.</title>
        <authorList>
            <person name="Hall C."/>
            <person name="Sahl J."/>
            <person name="Wagner D."/>
        </authorList>
    </citation>
    <scope>NUCLEOTIDE SEQUENCE [LARGE SCALE GENOMIC DNA]</scope>
    <source>
        <strain evidence="1 2">Bp8964</strain>
    </source>
</reference>
<organism evidence="1 2">
    <name type="scientific">Burkholderia ubonensis</name>
    <dbReference type="NCBI Taxonomy" id="101571"/>
    <lineage>
        <taxon>Bacteria</taxon>
        <taxon>Pseudomonadati</taxon>
        <taxon>Pseudomonadota</taxon>
        <taxon>Betaproteobacteria</taxon>
        <taxon>Burkholderiales</taxon>
        <taxon>Burkholderiaceae</taxon>
        <taxon>Burkholderia</taxon>
        <taxon>Burkholderia cepacia complex</taxon>
    </lineage>
</organism>
<protein>
    <recommendedName>
        <fullName evidence="3">PAAR domain-containing protein</fullName>
    </recommendedName>
</protein>
<dbReference type="AlphaFoldDB" id="A0AB74DDZ8"/>
<gene>
    <name evidence="1" type="ORF">DF015_04925</name>
</gene>
<dbReference type="Pfam" id="PF05488">
    <property type="entry name" value="PAAR_motif"/>
    <property type="match status" value="1"/>
</dbReference>
<dbReference type="InterPro" id="IPR008727">
    <property type="entry name" value="PAAR_motif"/>
</dbReference>
<accession>A0AB74DDZ8</accession>
<name>A0AB74DDZ8_9BURK</name>
<evidence type="ECO:0000313" key="1">
    <source>
        <dbReference type="EMBL" id="RQP83474.1"/>
    </source>
</evidence>